<sequence length="34" mass="3651">MKSQPPRTAAACLRLSDSQFLSTSMVTAALRLQA</sequence>
<name>A0A392SJ65_9FABA</name>
<protein>
    <submittedName>
        <fullName evidence="1">Uncharacterized protein</fullName>
    </submittedName>
</protein>
<evidence type="ECO:0000313" key="1">
    <source>
        <dbReference type="EMBL" id="MCI47995.1"/>
    </source>
</evidence>
<keyword evidence="2" id="KW-1185">Reference proteome</keyword>
<dbReference type="EMBL" id="LXQA010380005">
    <property type="protein sequence ID" value="MCI47995.1"/>
    <property type="molecule type" value="Genomic_DNA"/>
</dbReference>
<feature type="non-terminal residue" evidence="1">
    <location>
        <position position="34"/>
    </location>
</feature>
<proteinExistence type="predicted"/>
<evidence type="ECO:0000313" key="2">
    <source>
        <dbReference type="Proteomes" id="UP000265520"/>
    </source>
</evidence>
<organism evidence="1 2">
    <name type="scientific">Trifolium medium</name>
    <dbReference type="NCBI Taxonomy" id="97028"/>
    <lineage>
        <taxon>Eukaryota</taxon>
        <taxon>Viridiplantae</taxon>
        <taxon>Streptophyta</taxon>
        <taxon>Embryophyta</taxon>
        <taxon>Tracheophyta</taxon>
        <taxon>Spermatophyta</taxon>
        <taxon>Magnoliopsida</taxon>
        <taxon>eudicotyledons</taxon>
        <taxon>Gunneridae</taxon>
        <taxon>Pentapetalae</taxon>
        <taxon>rosids</taxon>
        <taxon>fabids</taxon>
        <taxon>Fabales</taxon>
        <taxon>Fabaceae</taxon>
        <taxon>Papilionoideae</taxon>
        <taxon>50 kb inversion clade</taxon>
        <taxon>NPAAA clade</taxon>
        <taxon>Hologalegina</taxon>
        <taxon>IRL clade</taxon>
        <taxon>Trifolieae</taxon>
        <taxon>Trifolium</taxon>
    </lineage>
</organism>
<accession>A0A392SJ65</accession>
<dbReference type="Proteomes" id="UP000265520">
    <property type="component" value="Unassembled WGS sequence"/>
</dbReference>
<reference evidence="1 2" key="1">
    <citation type="journal article" date="2018" name="Front. Plant Sci.">
        <title>Red Clover (Trifolium pratense) and Zigzag Clover (T. medium) - A Picture of Genomic Similarities and Differences.</title>
        <authorList>
            <person name="Dluhosova J."/>
            <person name="Istvanek J."/>
            <person name="Nedelnik J."/>
            <person name="Repkova J."/>
        </authorList>
    </citation>
    <scope>NUCLEOTIDE SEQUENCE [LARGE SCALE GENOMIC DNA]</scope>
    <source>
        <strain evidence="2">cv. 10/8</strain>
        <tissue evidence="1">Leaf</tissue>
    </source>
</reference>
<dbReference type="AlphaFoldDB" id="A0A392SJ65"/>
<comment type="caution">
    <text evidence="1">The sequence shown here is derived from an EMBL/GenBank/DDBJ whole genome shotgun (WGS) entry which is preliminary data.</text>
</comment>